<keyword evidence="3" id="KW-1185">Reference proteome</keyword>
<protein>
    <submittedName>
        <fullName evidence="2">Uncharacterized protein</fullName>
    </submittedName>
</protein>
<reference evidence="2" key="1">
    <citation type="submission" date="2015-04" db="UniProtKB">
        <authorList>
            <consortium name="EnsemblPlants"/>
        </authorList>
    </citation>
    <scope>IDENTIFICATION</scope>
</reference>
<dbReference type="AlphaFoldDB" id="A0A0E0CJL2"/>
<evidence type="ECO:0000313" key="3">
    <source>
        <dbReference type="Proteomes" id="UP000008021"/>
    </source>
</evidence>
<sequence>MASKVRPMWRRDWGWPCHCDDRGGDGVVGWHAGEEEGPTEEAPVRRMDQARGGQGRGKRCDVGGGGGAASRRTDKAVGVAGVGAGETEEEAARAMTMGSFRRASMDGNRLLGFSWLFLTHERKRRGLAMTEREDERGERWVAAGKLGKEAKTREGKEGVPFYRLRRGAGHGRGGADAKNGGRRPWKVAGKGAAVPAAVAVAASASTGTNGPHLMAEFIGNASFINVGHSAALASVGGKAACFGQEQFSTVHTLSRSYEGEPIARLGGNSGYEFGYSMSMAGGGHMSGLGTQGGAPFLKSGIAGSDKRQGAAQ</sequence>
<dbReference type="Gramene" id="OMERI02G14350.1">
    <property type="protein sequence ID" value="OMERI02G14350.1"/>
    <property type="gene ID" value="OMERI02G14350"/>
</dbReference>
<reference evidence="2" key="2">
    <citation type="submission" date="2018-05" db="EMBL/GenBank/DDBJ databases">
        <title>OmerRS3 (Oryza meridionalis Reference Sequence Version 3).</title>
        <authorList>
            <person name="Zhang J."/>
            <person name="Kudrna D."/>
            <person name="Lee S."/>
            <person name="Talag J."/>
            <person name="Welchert J."/>
            <person name="Wing R.A."/>
        </authorList>
    </citation>
    <scope>NUCLEOTIDE SEQUENCE [LARGE SCALE GENOMIC DNA]</scope>
    <source>
        <strain evidence="2">cv. OR44</strain>
    </source>
</reference>
<organism evidence="2">
    <name type="scientific">Oryza meridionalis</name>
    <dbReference type="NCBI Taxonomy" id="40149"/>
    <lineage>
        <taxon>Eukaryota</taxon>
        <taxon>Viridiplantae</taxon>
        <taxon>Streptophyta</taxon>
        <taxon>Embryophyta</taxon>
        <taxon>Tracheophyta</taxon>
        <taxon>Spermatophyta</taxon>
        <taxon>Magnoliopsida</taxon>
        <taxon>Liliopsida</taxon>
        <taxon>Poales</taxon>
        <taxon>Poaceae</taxon>
        <taxon>BOP clade</taxon>
        <taxon>Oryzoideae</taxon>
        <taxon>Oryzeae</taxon>
        <taxon>Oryzinae</taxon>
        <taxon>Oryza</taxon>
    </lineage>
</organism>
<proteinExistence type="predicted"/>
<evidence type="ECO:0000313" key="2">
    <source>
        <dbReference type="EnsemblPlants" id="OMERI02G14350.1"/>
    </source>
</evidence>
<dbReference type="EnsemblPlants" id="OMERI02G14350.1">
    <property type="protein sequence ID" value="OMERI02G14350.1"/>
    <property type="gene ID" value="OMERI02G14350"/>
</dbReference>
<dbReference type="HOGENOM" id="CLU_1020769_0_0_1"/>
<accession>A0A0E0CJL2</accession>
<feature type="region of interest" description="Disordered" evidence="1">
    <location>
        <begin position="31"/>
        <end position="71"/>
    </location>
</feature>
<name>A0A0E0CJL2_9ORYZ</name>
<dbReference type="Proteomes" id="UP000008021">
    <property type="component" value="Chromosome 2"/>
</dbReference>
<evidence type="ECO:0000256" key="1">
    <source>
        <dbReference type="SAM" id="MobiDB-lite"/>
    </source>
</evidence>